<name>A0AAV5TI63_9BILA</name>
<feature type="signal peptide" evidence="1">
    <location>
        <begin position="1"/>
        <end position="16"/>
    </location>
</feature>
<keyword evidence="1" id="KW-0732">Signal</keyword>
<accession>A0AAV5TI63</accession>
<comment type="caution">
    <text evidence="2">The sequence shown here is derived from an EMBL/GenBank/DDBJ whole genome shotgun (WGS) entry which is preliminary data.</text>
</comment>
<keyword evidence="3" id="KW-1185">Reference proteome</keyword>
<reference evidence="2" key="1">
    <citation type="submission" date="2023-10" db="EMBL/GenBank/DDBJ databases">
        <title>Genome assembly of Pristionchus species.</title>
        <authorList>
            <person name="Yoshida K."/>
            <person name="Sommer R.J."/>
        </authorList>
    </citation>
    <scope>NUCLEOTIDE SEQUENCE</scope>
    <source>
        <strain evidence="2">RS0144</strain>
    </source>
</reference>
<dbReference type="EMBL" id="BTSX01000004">
    <property type="protein sequence ID" value="GMS93923.1"/>
    <property type="molecule type" value="Genomic_DNA"/>
</dbReference>
<organism evidence="2 3">
    <name type="scientific">Pristionchus entomophagus</name>
    <dbReference type="NCBI Taxonomy" id="358040"/>
    <lineage>
        <taxon>Eukaryota</taxon>
        <taxon>Metazoa</taxon>
        <taxon>Ecdysozoa</taxon>
        <taxon>Nematoda</taxon>
        <taxon>Chromadorea</taxon>
        <taxon>Rhabditida</taxon>
        <taxon>Rhabditina</taxon>
        <taxon>Diplogasteromorpha</taxon>
        <taxon>Diplogasteroidea</taxon>
        <taxon>Neodiplogasteridae</taxon>
        <taxon>Pristionchus</taxon>
    </lineage>
</organism>
<evidence type="ECO:0000313" key="2">
    <source>
        <dbReference type="EMBL" id="GMS93923.1"/>
    </source>
</evidence>
<evidence type="ECO:0000256" key="1">
    <source>
        <dbReference type="SAM" id="SignalP"/>
    </source>
</evidence>
<proteinExistence type="predicted"/>
<evidence type="ECO:0000313" key="3">
    <source>
        <dbReference type="Proteomes" id="UP001432027"/>
    </source>
</evidence>
<dbReference type="Proteomes" id="UP001432027">
    <property type="component" value="Unassembled WGS sequence"/>
</dbReference>
<dbReference type="PANTHER" id="PTHR37433:SF5">
    <property type="entry name" value="DUF753 DOMAIN-CONTAINING PROTEIN-RELATED"/>
    <property type="match status" value="1"/>
</dbReference>
<sequence>MRVVVLLALSISVSFAVECHEYLDSPLVPSILDANNTCTGSYCYRIEYIIKHLAIQPNERSILMGCFDYPIEMTIMGCRQNLEGRILCVCSDVDRCNEDPASNIFDLPVVRNCRSQSTGDGVENDGNTCASHYCITYRMTAVPLR</sequence>
<dbReference type="AlphaFoldDB" id="A0AAV5TI63"/>
<feature type="chain" id="PRO_5043574049" description="Activin types I and II receptor domain-containing protein" evidence="1">
    <location>
        <begin position="17"/>
        <end position="145"/>
    </location>
</feature>
<evidence type="ECO:0008006" key="4">
    <source>
        <dbReference type="Google" id="ProtNLM"/>
    </source>
</evidence>
<gene>
    <name evidence="2" type="ORF">PENTCL1PPCAC_16098</name>
</gene>
<protein>
    <recommendedName>
        <fullName evidence="4">Activin types I and II receptor domain-containing protein</fullName>
    </recommendedName>
</protein>
<dbReference type="PANTHER" id="PTHR37433">
    <property type="entry name" value="PROTEIN CBG25136-RELATED"/>
    <property type="match status" value="1"/>
</dbReference>